<dbReference type="Proteomes" id="UP000091857">
    <property type="component" value="Chromosome 6"/>
</dbReference>
<reference evidence="5" key="1">
    <citation type="journal article" date="2016" name="Nat. Biotechnol.">
        <title>Sequencing wild and cultivated cassava and related species reveals extensive interspecific hybridization and genetic diversity.</title>
        <authorList>
            <person name="Bredeson J.V."/>
            <person name="Lyons J.B."/>
            <person name="Prochnik S.E."/>
            <person name="Wu G.A."/>
            <person name="Ha C.M."/>
            <person name="Edsinger-Gonzales E."/>
            <person name="Grimwood J."/>
            <person name="Schmutz J."/>
            <person name="Rabbi I.Y."/>
            <person name="Egesi C."/>
            <person name="Nauluvula P."/>
            <person name="Lebot V."/>
            <person name="Ndunguru J."/>
            <person name="Mkamilo G."/>
            <person name="Bart R.S."/>
            <person name="Setter T.L."/>
            <person name="Gleadow R.M."/>
            <person name="Kulakow P."/>
            <person name="Ferguson M.E."/>
            <person name="Rounsley S."/>
            <person name="Rokhsar D.S."/>
        </authorList>
    </citation>
    <scope>NUCLEOTIDE SEQUENCE [LARGE SCALE GENOMIC DNA]</scope>
    <source>
        <strain evidence="5">cv. AM560-2</strain>
    </source>
</reference>
<dbReference type="PANTHER" id="PTHR48428">
    <property type="entry name" value="PLANT-SPECIFIC TFIIB-RELATED PROTEIN PTF2"/>
    <property type="match status" value="1"/>
</dbReference>
<dbReference type="OMA" id="GWTKDMV"/>
<name>A0A2C9VMH3_MANES</name>
<keyword evidence="5" id="KW-1185">Reference proteome</keyword>
<dbReference type="GO" id="GO:0000995">
    <property type="term" value="F:RNA polymerase III general transcription initiation factor activity"/>
    <property type="evidence" value="ECO:0000318"/>
    <property type="project" value="GO_Central"/>
</dbReference>
<dbReference type="GO" id="GO:0001006">
    <property type="term" value="F:RNA polymerase III type 3 promoter sequence-specific DNA binding"/>
    <property type="evidence" value="ECO:0000318"/>
    <property type="project" value="GO_Central"/>
</dbReference>
<dbReference type="GO" id="GO:0097550">
    <property type="term" value="C:transcription preinitiation complex"/>
    <property type="evidence" value="ECO:0000318"/>
    <property type="project" value="GO_Central"/>
</dbReference>
<gene>
    <name evidence="4" type="ORF">MANES_06G033800v8</name>
</gene>
<dbReference type="AlphaFoldDB" id="A0A2C9VMH3"/>
<accession>A0A2C9VMH3</accession>
<protein>
    <recommendedName>
        <fullName evidence="3">BRF2-like C-terminal domain-containing protein</fullName>
    </recommendedName>
</protein>
<dbReference type="STRING" id="3983.A0A2C9VMH3"/>
<comment type="caution">
    <text evidence="4">The sequence shown here is derived from an EMBL/GenBank/DDBJ whole genome shotgun (WGS) entry which is preliminary data.</text>
</comment>
<organism evidence="4 5">
    <name type="scientific">Manihot esculenta</name>
    <name type="common">Cassava</name>
    <name type="synonym">Jatropha manihot</name>
    <dbReference type="NCBI Taxonomy" id="3983"/>
    <lineage>
        <taxon>Eukaryota</taxon>
        <taxon>Viridiplantae</taxon>
        <taxon>Streptophyta</taxon>
        <taxon>Embryophyta</taxon>
        <taxon>Tracheophyta</taxon>
        <taxon>Spermatophyta</taxon>
        <taxon>Magnoliopsida</taxon>
        <taxon>eudicotyledons</taxon>
        <taxon>Gunneridae</taxon>
        <taxon>Pentapetalae</taxon>
        <taxon>rosids</taxon>
        <taxon>fabids</taxon>
        <taxon>Malpighiales</taxon>
        <taxon>Euphorbiaceae</taxon>
        <taxon>Crotonoideae</taxon>
        <taxon>Manihoteae</taxon>
        <taxon>Manihot</taxon>
    </lineage>
</organism>
<evidence type="ECO:0000259" key="3">
    <source>
        <dbReference type="Pfam" id="PF21886"/>
    </source>
</evidence>
<dbReference type="Pfam" id="PF21886">
    <property type="entry name" value="BRF2-like_C_cyclin_rpt"/>
    <property type="match status" value="1"/>
</dbReference>
<evidence type="ECO:0000256" key="2">
    <source>
        <dbReference type="ARBA" id="ARBA00022833"/>
    </source>
</evidence>
<evidence type="ECO:0000313" key="4">
    <source>
        <dbReference type="EMBL" id="OAY46864.1"/>
    </source>
</evidence>
<dbReference type="Gene3D" id="1.10.472.170">
    <property type="match status" value="1"/>
</dbReference>
<dbReference type="GO" id="GO:0008270">
    <property type="term" value="F:zinc ion binding"/>
    <property type="evidence" value="ECO:0007669"/>
    <property type="project" value="UniProtKB-KW"/>
</dbReference>
<dbReference type="GO" id="GO:0005634">
    <property type="term" value="C:nucleus"/>
    <property type="evidence" value="ECO:0000318"/>
    <property type="project" value="GO_Central"/>
</dbReference>
<dbReference type="PANTHER" id="PTHR48428:SF1">
    <property type="entry name" value="PLANT-SPECIFIC TFIIB-RELATED PROTEIN PTF2"/>
    <property type="match status" value="1"/>
</dbReference>
<dbReference type="InterPro" id="IPR054078">
    <property type="entry name" value="BRF2-like_C"/>
</dbReference>
<dbReference type="OrthoDB" id="511529at2759"/>
<evidence type="ECO:0000313" key="5">
    <source>
        <dbReference type="Proteomes" id="UP000091857"/>
    </source>
</evidence>
<keyword evidence="2" id="KW-0862">Zinc</keyword>
<dbReference type="Gene3D" id="1.10.472.10">
    <property type="entry name" value="Cyclin-like"/>
    <property type="match status" value="1"/>
</dbReference>
<dbReference type="GO" id="GO:0006352">
    <property type="term" value="P:DNA-templated transcription initiation"/>
    <property type="evidence" value="ECO:0000318"/>
    <property type="project" value="GO_Central"/>
</dbReference>
<evidence type="ECO:0000256" key="1">
    <source>
        <dbReference type="ARBA" id="ARBA00022771"/>
    </source>
</evidence>
<dbReference type="GO" id="GO:0006383">
    <property type="term" value="P:transcription by RNA polymerase III"/>
    <property type="evidence" value="ECO:0000318"/>
    <property type="project" value="GO_Central"/>
</dbReference>
<dbReference type="InterPro" id="IPR036915">
    <property type="entry name" value="Cyclin-like_sf"/>
</dbReference>
<dbReference type="Gramene" id="Manes.06G033800.4.v8.1">
    <property type="protein sequence ID" value="Manes.06G033800.4.v8.1.CDS.1"/>
    <property type="gene ID" value="Manes.06G033800.v8.1"/>
</dbReference>
<feature type="domain" description="BRF2-like C-terminal" evidence="3">
    <location>
        <begin position="171"/>
        <end position="286"/>
    </location>
</feature>
<dbReference type="SUPFAM" id="SSF47954">
    <property type="entry name" value="Cyclin-like"/>
    <property type="match status" value="2"/>
</dbReference>
<dbReference type="FunFam" id="1.10.472.10:FF:000121">
    <property type="entry name" value="Transcription factor IIIB"/>
    <property type="match status" value="1"/>
</dbReference>
<keyword evidence="1" id="KW-0863">Zinc-finger</keyword>
<proteinExistence type="predicted"/>
<keyword evidence="1" id="KW-0479">Metal-binding</keyword>
<dbReference type="GO" id="GO:0000126">
    <property type="term" value="C:transcription factor TFIIIB complex"/>
    <property type="evidence" value="ECO:0000318"/>
    <property type="project" value="GO_Central"/>
</dbReference>
<dbReference type="Gramene" id="Manes.06G033800.5.v8.1">
    <property type="protein sequence ID" value="Manes.06G033800.5.v8.1.CDS.1"/>
    <property type="gene ID" value="Manes.06G033800.v8.1"/>
</dbReference>
<dbReference type="CDD" id="cd00043">
    <property type="entry name" value="CYCLIN_SF"/>
    <property type="match status" value="1"/>
</dbReference>
<dbReference type="EMBL" id="CM004392">
    <property type="protein sequence ID" value="OAY46864.1"/>
    <property type="molecule type" value="Genomic_DNA"/>
</dbReference>
<dbReference type="InterPro" id="IPR053340">
    <property type="entry name" value="PTF2"/>
</dbReference>
<sequence>MSCDRCGHRSLVRDDVTGLLVCESCGAVQEFDNYETRTGGINGPEGVLIRVGTSGTGSVLNYRDKKIFEANKLVDEITFKLDLVGQKVSEIKSMIDRITEGEFGQGDWFPVLIGACAYVVVRSDNKSLSIAEIGNVIGCDVHELGRMIMRVVDHLNIKLPEFDIVRSFEKVVRNLSNLGRVDSNKVERMREQGVFLIQCAIKWFLTTGRRPLPIVAAVLVLVAELNGVENVKIEEVAREVHATVSTCRLRYKELLEALVKVAQALPWGKDVTMKNIVKNVPFVIRYMEMKTKAKCGGKEARLECVGFDLREVVNHCLRKDVEYGVEQDHVEYDDSQYFELKNGSGMNEVGDSDVYNIQLSHECLSMVYNNFLDEGGSSKCARENGRVHRRKSNLKLELHPTEWWNGKSELSKKLLLKEILEKDVGLNPMPPSFVNGHLAVERRRARIRAAKLRIERIMHPRNALSGDSSDCCVLEDSRARKRKVKTSTKGIDWEDFIIETLLLHKVKEEEIEKGHYNTLMDLHVFNSGIL</sequence>